<dbReference type="AlphaFoldDB" id="A0AA86U5L4"/>
<keyword evidence="4" id="KW-1185">Reference proteome</keyword>
<name>A0AA86U5L4_9EUKA</name>
<organism evidence="2">
    <name type="scientific">Hexamita inflata</name>
    <dbReference type="NCBI Taxonomy" id="28002"/>
    <lineage>
        <taxon>Eukaryota</taxon>
        <taxon>Metamonada</taxon>
        <taxon>Diplomonadida</taxon>
        <taxon>Hexamitidae</taxon>
        <taxon>Hexamitinae</taxon>
        <taxon>Hexamita</taxon>
    </lineage>
</organism>
<dbReference type="InterPro" id="IPR029052">
    <property type="entry name" value="Metallo-depent_PP-like"/>
</dbReference>
<dbReference type="PANTHER" id="PTHR37523">
    <property type="entry name" value="METALLOPHOSPHOESTERASE"/>
    <property type="match status" value="1"/>
</dbReference>
<evidence type="ECO:0000313" key="4">
    <source>
        <dbReference type="Proteomes" id="UP001642409"/>
    </source>
</evidence>
<dbReference type="InterPro" id="IPR004843">
    <property type="entry name" value="Calcineurin-like_PHP"/>
</dbReference>
<accession>A0AA86U5L4</accession>
<feature type="domain" description="Calcineurin-like phosphoesterase" evidence="1">
    <location>
        <begin position="1"/>
        <end position="254"/>
    </location>
</feature>
<dbReference type="EMBL" id="CATOUU010000477">
    <property type="protein sequence ID" value="CAI9931243.1"/>
    <property type="molecule type" value="Genomic_DNA"/>
</dbReference>
<gene>
    <name evidence="2" type="ORF">HINF_LOCUS18888</name>
    <name evidence="3" type="ORF">HINF_LOCUS73368</name>
</gene>
<dbReference type="EMBL" id="CAXDID020000599">
    <property type="protein sequence ID" value="CAL6105659.1"/>
    <property type="molecule type" value="Genomic_DNA"/>
</dbReference>
<dbReference type="GO" id="GO:0016787">
    <property type="term" value="F:hydrolase activity"/>
    <property type="evidence" value="ECO:0007669"/>
    <property type="project" value="InterPro"/>
</dbReference>
<dbReference type="Gene3D" id="3.60.21.10">
    <property type="match status" value="1"/>
</dbReference>
<comment type="caution">
    <text evidence="2">The sequence shown here is derived from an EMBL/GenBank/DDBJ whole genome shotgun (WGS) entry which is preliminary data.</text>
</comment>
<evidence type="ECO:0000259" key="1">
    <source>
        <dbReference type="Pfam" id="PF00149"/>
    </source>
</evidence>
<dbReference type="PANTHER" id="PTHR37523:SF1">
    <property type="entry name" value="CALCINEURIN-LIKE PHOSPHOESTERASE DOMAIN-CONTAINING PROTEIN"/>
    <property type="match status" value="1"/>
</dbReference>
<dbReference type="Pfam" id="PF00149">
    <property type="entry name" value="Metallophos"/>
    <property type="match status" value="1"/>
</dbReference>
<proteinExistence type="predicted"/>
<evidence type="ECO:0000313" key="3">
    <source>
        <dbReference type="EMBL" id="CAL6105659.1"/>
    </source>
</evidence>
<dbReference type="SUPFAM" id="SSF56300">
    <property type="entry name" value="Metallo-dependent phosphatases"/>
    <property type="match status" value="1"/>
</dbReference>
<reference evidence="2" key="1">
    <citation type="submission" date="2023-06" db="EMBL/GenBank/DDBJ databases">
        <authorList>
            <person name="Kurt Z."/>
        </authorList>
    </citation>
    <scope>NUCLEOTIDE SEQUENCE</scope>
</reference>
<reference evidence="3 4" key="2">
    <citation type="submission" date="2024-07" db="EMBL/GenBank/DDBJ databases">
        <authorList>
            <person name="Akdeniz Z."/>
        </authorList>
    </citation>
    <scope>NUCLEOTIDE SEQUENCE [LARGE SCALE GENOMIC DNA]</scope>
</reference>
<evidence type="ECO:0000313" key="2">
    <source>
        <dbReference type="EMBL" id="CAI9931243.1"/>
    </source>
</evidence>
<sequence>MRVLCLSDIHDEESSVSNVMEKLNREQFDVIFIAGDFTSTPVTIVDDALQIKIQHKLIKKYTTMLYEAFQKPVYYVLGNHECIHAVYEDENIHHVGGKAINLGDFTLLGQDGSSTSVQYEKNSVNYLGGYPWGVSKMDILCSPNTPRAEMDESKFFLNSFISFKRGDLSYEDLKTCLNNVQVLSSPQYENLNRLKTQKPLIILSHQGPASSLTTFYVNDKKPKLSASGSPALHQFYTENKQMIKRWFHGHTHYPLQSEDQNICICGPTFKEKYYVREI</sequence>
<protein>
    <submittedName>
        <fullName evidence="2">Calcineurin-like phosphoesterase superfamily domain-containing protein</fullName>
    </submittedName>
    <submittedName>
        <fullName evidence="3">Calcineurin-like_phosphoesterase superfamily domain-containing protein</fullName>
    </submittedName>
</protein>
<dbReference type="Proteomes" id="UP001642409">
    <property type="component" value="Unassembled WGS sequence"/>
</dbReference>